<keyword evidence="3" id="KW-0812">Transmembrane</keyword>
<organism evidence="4 5">
    <name type="scientific">Seminavis robusta</name>
    <dbReference type="NCBI Taxonomy" id="568900"/>
    <lineage>
        <taxon>Eukaryota</taxon>
        <taxon>Sar</taxon>
        <taxon>Stramenopiles</taxon>
        <taxon>Ochrophyta</taxon>
        <taxon>Bacillariophyta</taxon>
        <taxon>Bacillariophyceae</taxon>
        <taxon>Bacillariophycidae</taxon>
        <taxon>Naviculales</taxon>
        <taxon>Naviculaceae</taxon>
        <taxon>Seminavis</taxon>
    </lineage>
</organism>
<keyword evidence="3" id="KW-1133">Transmembrane helix</keyword>
<sequence length="774" mass="81847">MNNNPIVSPMQPVAPPAKKMKGSGENVDREHATVRRRREELDRLKEKQQQKRSTGASAGIRGPRAAGPPRGAPPPPRVAVGNGPPLGGPPKQAASPVARKLEFAKGRSPAPPSSRARSAPPTRPPPPPGPPPMAKEAPDFTPSKHLAPPTPSRDRSPGRAPPTTPARGFAARPPPTTFGSKPKAAPGAPPIMPVTPRGKPPSPVVTRPVVAPVRPPSPTVVNLGLPKPEALSDGPPKPTNIQPRAPSPTVINFAPAPMPMADGPPRDPSPAMLNAKPVSVLDGPPTAPEIVTVGTKSEISMANDGPLSLAPELVVEKEDTASKPIVPIQSRRNMIQTLALGADTPAKIVPPTSDNTAISDSPAVAAPESSLLRLEKEVREHEKAKADALRRVALLEEQLQKFKEKGDASDQLGTLLAIADRDGDASALHWARASASGETPKAMSQTSFFSPLSPGLATPRAGSHKRAPTPRPKLDKGDGNEQLGVDLFGEAVKCTPFEFTTDLATFIVRRPHDMATERELWFTSGYANAKKYARQADVRKPYTLEVVAIVAADSSTLTLSSNSDVRHNNVESDEWKEFGNVDKMLKPLGTVTYIDTDAVEKDYSLDEIYEGAVSARETYCTSVMSMALGLKVRGPAVNQAPAPSPVPLPTKKPVQTSEIGVNTDDLPIPAASQPGAPKAPEGSGEPKPEIPPSKEPQPPPPDIDDGPDTVTLVLGAFVSLLLWTGKTALITFPMKILQSLISLLLFCLLVSLFSLQVEDGVPMGSTHYFSKGAL</sequence>
<feature type="region of interest" description="Disordered" evidence="2">
    <location>
        <begin position="1"/>
        <end position="289"/>
    </location>
</feature>
<feature type="compositionally biased region" description="Low complexity" evidence="2">
    <location>
        <begin position="55"/>
        <end position="69"/>
    </location>
</feature>
<reference evidence="4" key="1">
    <citation type="submission" date="2020-06" db="EMBL/GenBank/DDBJ databases">
        <authorList>
            <consortium name="Plant Systems Biology data submission"/>
        </authorList>
    </citation>
    <scope>NUCLEOTIDE SEQUENCE</scope>
    <source>
        <strain evidence="4">D6</strain>
    </source>
</reference>
<feature type="compositionally biased region" description="Pro residues" evidence="2">
    <location>
        <begin position="689"/>
        <end position="701"/>
    </location>
</feature>
<keyword evidence="1" id="KW-0175">Coiled coil</keyword>
<comment type="caution">
    <text evidence="4">The sequence shown here is derived from an EMBL/GenBank/DDBJ whole genome shotgun (WGS) entry which is preliminary data.</text>
</comment>
<keyword evidence="3" id="KW-0472">Membrane</keyword>
<protein>
    <submittedName>
        <fullName evidence="4">Uncharacterized protein</fullName>
    </submittedName>
</protein>
<dbReference type="Proteomes" id="UP001153069">
    <property type="component" value="Unassembled WGS sequence"/>
</dbReference>
<evidence type="ECO:0000313" key="5">
    <source>
        <dbReference type="Proteomes" id="UP001153069"/>
    </source>
</evidence>
<feature type="compositionally biased region" description="Pro residues" evidence="2">
    <location>
        <begin position="187"/>
        <end position="203"/>
    </location>
</feature>
<dbReference type="AlphaFoldDB" id="A0A9N8HI21"/>
<evidence type="ECO:0000313" key="4">
    <source>
        <dbReference type="EMBL" id="CAB9515948.1"/>
    </source>
</evidence>
<evidence type="ECO:0000256" key="2">
    <source>
        <dbReference type="SAM" id="MobiDB-lite"/>
    </source>
</evidence>
<proteinExistence type="predicted"/>
<evidence type="ECO:0000256" key="3">
    <source>
        <dbReference type="SAM" id="Phobius"/>
    </source>
</evidence>
<dbReference type="OrthoDB" id="49487at2759"/>
<feature type="compositionally biased region" description="Basic and acidic residues" evidence="2">
    <location>
        <begin position="26"/>
        <end position="49"/>
    </location>
</feature>
<dbReference type="EMBL" id="CAICTM010000749">
    <property type="protein sequence ID" value="CAB9515948.1"/>
    <property type="molecule type" value="Genomic_DNA"/>
</dbReference>
<feature type="coiled-coil region" evidence="1">
    <location>
        <begin position="371"/>
        <end position="405"/>
    </location>
</feature>
<feature type="transmembrane region" description="Helical" evidence="3">
    <location>
        <begin position="706"/>
        <end position="724"/>
    </location>
</feature>
<feature type="region of interest" description="Disordered" evidence="2">
    <location>
        <begin position="436"/>
        <end position="480"/>
    </location>
</feature>
<feature type="compositionally biased region" description="Pro residues" evidence="2">
    <location>
        <begin position="121"/>
        <end position="133"/>
    </location>
</feature>
<name>A0A9N8HI21_9STRA</name>
<gene>
    <name evidence="4" type="ORF">SEMRO_750_G196900.1</name>
</gene>
<keyword evidence="5" id="KW-1185">Reference proteome</keyword>
<feature type="region of interest" description="Disordered" evidence="2">
    <location>
        <begin position="660"/>
        <end position="707"/>
    </location>
</feature>
<feature type="transmembrane region" description="Helical" evidence="3">
    <location>
        <begin position="736"/>
        <end position="755"/>
    </location>
</feature>
<accession>A0A9N8HI21</accession>
<evidence type="ECO:0000256" key="1">
    <source>
        <dbReference type="SAM" id="Coils"/>
    </source>
</evidence>